<dbReference type="EMBL" id="JAUJWU010000002">
    <property type="protein sequence ID" value="MDN7245999.1"/>
    <property type="molecule type" value="Genomic_DNA"/>
</dbReference>
<organism evidence="3 4">
    <name type="scientific">Planococcus shenhongbingii</name>
    <dbReference type="NCBI Taxonomy" id="3058398"/>
    <lineage>
        <taxon>Bacteria</taxon>
        <taxon>Bacillati</taxon>
        <taxon>Bacillota</taxon>
        <taxon>Bacilli</taxon>
        <taxon>Bacillales</taxon>
        <taxon>Caryophanaceae</taxon>
        <taxon>Planococcus</taxon>
    </lineage>
</organism>
<dbReference type="EC" id="2.3.1.-" evidence="3"/>
<gene>
    <name evidence="3" type="ORF">QWY13_10825</name>
</gene>
<feature type="domain" description="N-acetyltransferase" evidence="2">
    <location>
        <begin position="8"/>
        <end position="179"/>
    </location>
</feature>
<sequence>MLIQNEKMMIRKLQEADKEMMVKWLTDPEVLKYYEGRDNPHDLEKVDRHFYRQEDETTRCIVEYEEKAIGFIQFYPLDQQDRMEYGYWNPEEIIYGTDQFIGEVDYWGKGLGKLLVNLIKEYLLSEKQANVLVMDPEVWNERAIACYEKCGFKKIKFLPAHELHEGEMKDCWLMEFKKAEVEDL</sequence>
<keyword evidence="1" id="KW-0046">Antibiotic resistance</keyword>
<keyword evidence="3" id="KW-0012">Acyltransferase</keyword>
<proteinExistence type="predicted"/>
<protein>
    <submittedName>
        <fullName evidence="3">GNAT family N-acetyltransferase</fullName>
        <ecNumber evidence="3">2.3.1.-</ecNumber>
    </submittedName>
</protein>
<dbReference type="PROSITE" id="PS51186">
    <property type="entry name" value="GNAT"/>
    <property type="match status" value="1"/>
</dbReference>
<evidence type="ECO:0000259" key="2">
    <source>
        <dbReference type="PROSITE" id="PS51186"/>
    </source>
</evidence>
<dbReference type="PANTHER" id="PTHR31438">
    <property type="entry name" value="LYSINE N-ACYLTRANSFERASE C17G9.06C-RELATED"/>
    <property type="match status" value="1"/>
</dbReference>
<evidence type="ECO:0000313" key="3">
    <source>
        <dbReference type="EMBL" id="MDN7245999.1"/>
    </source>
</evidence>
<dbReference type="GO" id="GO:0016746">
    <property type="term" value="F:acyltransferase activity"/>
    <property type="evidence" value="ECO:0007669"/>
    <property type="project" value="UniProtKB-KW"/>
</dbReference>
<evidence type="ECO:0000256" key="1">
    <source>
        <dbReference type="ARBA" id="ARBA00023251"/>
    </source>
</evidence>
<dbReference type="Gene3D" id="3.40.630.30">
    <property type="match status" value="1"/>
</dbReference>
<accession>A0ABT8NDM2</accession>
<dbReference type="InterPro" id="IPR016181">
    <property type="entry name" value="Acyl_CoA_acyltransferase"/>
</dbReference>
<dbReference type="PANTHER" id="PTHR31438:SF1">
    <property type="entry name" value="LYSINE N-ACYLTRANSFERASE C17G9.06C-RELATED"/>
    <property type="match status" value="1"/>
</dbReference>
<keyword evidence="4" id="KW-1185">Reference proteome</keyword>
<dbReference type="RefSeq" id="WP_300992267.1">
    <property type="nucleotide sequence ID" value="NZ_CP129235.1"/>
</dbReference>
<dbReference type="Pfam" id="PF13523">
    <property type="entry name" value="Acetyltransf_8"/>
    <property type="match status" value="1"/>
</dbReference>
<dbReference type="InterPro" id="IPR000182">
    <property type="entry name" value="GNAT_dom"/>
</dbReference>
<comment type="caution">
    <text evidence="3">The sequence shown here is derived from an EMBL/GenBank/DDBJ whole genome shotgun (WGS) entry which is preliminary data.</text>
</comment>
<name>A0ABT8NDM2_9BACL</name>
<dbReference type="SUPFAM" id="SSF55729">
    <property type="entry name" value="Acyl-CoA N-acyltransferases (Nat)"/>
    <property type="match status" value="1"/>
</dbReference>
<evidence type="ECO:0000313" key="4">
    <source>
        <dbReference type="Proteomes" id="UP001172142"/>
    </source>
</evidence>
<keyword evidence="3" id="KW-0808">Transferase</keyword>
<reference evidence="3 4" key="1">
    <citation type="submission" date="2023-07" db="EMBL/GenBank/DDBJ databases">
        <title>Novel species in genus Planococcus.</title>
        <authorList>
            <person name="Ning S."/>
        </authorList>
    </citation>
    <scope>NUCLEOTIDE SEQUENCE [LARGE SCALE GENOMIC DNA]</scope>
    <source>
        <strain evidence="3 4">N017</strain>
    </source>
</reference>
<dbReference type="Proteomes" id="UP001172142">
    <property type="component" value="Unassembled WGS sequence"/>
</dbReference>